<protein>
    <submittedName>
        <fullName evidence="2">Uncharacterized protein</fullName>
    </submittedName>
</protein>
<keyword evidence="3" id="KW-1185">Reference proteome</keyword>
<dbReference type="RefSeq" id="WP_377401826.1">
    <property type="nucleotide sequence ID" value="NZ_JBHTFQ010000003.1"/>
</dbReference>
<accession>A0ABW2UHJ6</accession>
<reference evidence="3" key="1">
    <citation type="journal article" date="2019" name="Int. J. Syst. Evol. Microbiol.">
        <title>The Global Catalogue of Microorganisms (GCM) 10K type strain sequencing project: providing services to taxonomists for standard genome sequencing and annotation.</title>
        <authorList>
            <consortium name="The Broad Institute Genomics Platform"/>
            <consortium name="The Broad Institute Genome Sequencing Center for Infectious Disease"/>
            <person name="Wu L."/>
            <person name="Ma J."/>
        </authorList>
    </citation>
    <scope>NUCLEOTIDE SEQUENCE [LARGE SCALE GENOMIC DNA]</scope>
    <source>
        <strain evidence="3">CGMCC 1.12750</strain>
    </source>
</reference>
<dbReference type="EMBL" id="JBHTFQ010000003">
    <property type="protein sequence ID" value="MFC7704147.1"/>
    <property type="molecule type" value="Genomic_DNA"/>
</dbReference>
<feature type="chain" id="PRO_5045378896" evidence="1">
    <location>
        <begin position="24"/>
        <end position="203"/>
    </location>
</feature>
<feature type="signal peptide" evidence="1">
    <location>
        <begin position="1"/>
        <end position="23"/>
    </location>
</feature>
<evidence type="ECO:0000313" key="2">
    <source>
        <dbReference type="EMBL" id="MFC7704147.1"/>
    </source>
</evidence>
<name>A0ABW2UHJ6_9RHOB</name>
<dbReference type="Proteomes" id="UP001596516">
    <property type="component" value="Unassembled WGS sequence"/>
</dbReference>
<gene>
    <name evidence="2" type="ORF">ACFQXB_08075</name>
</gene>
<evidence type="ECO:0000313" key="3">
    <source>
        <dbReference type="Proteomes" id="UP001596516"/>
    </source>
</evidence>
<comment type="caution">
    <text evidence="2">The sequence shown here is derived from an EMBL/GenBank/DDBJ whole genome shotgun (WGS) entry which is preliminary data.</text>
</comment>
<proteinExistence type="predicted"/>
<sequence length="203" mass="22826">MRHFLLVPVLGLAVLSGLAPARAATFDDPEWPCIQRKIPHLSLGQVWSGPLPDDNIEGLAREPEIQRLAARLELRRTPIDEAEALIAEFATGADEVRLTALYLATFQRIDRARSSIINGIGRYALKQRALDDQIDARRVELTQLLAADPPDHDRIDAVEQQLDWDTRIFLDRQQSLIYVCETPVILEQRAFALGRIVAAHLPQ</sequence>
<evidence type="ECO:0000256" key="1">
    <source>
        <dbReference type="SAM" id="SignalP"/>
    </source>
</evidence>
<keyword evidence="1" id="KW-0732">Signal</keyword>
<organism evidence="2 3">
    <name type="scientific">Plastorhodobacter daqingensis</name>
    <dbReference type="NCBI Taxonomy" id="1387281"/>
    <lineage>
        <taxon>Bacteria</taxon>
        <taxon>Pseudomonadati</taxon>
        <taxon>Pseudomonadota</taxon>
        <taxon>Alphaproteobacteria</taxon>
        <taxon>Rhodobacterales</taxon>
        <taxon>Paracoccaceae</taxon>
        <taxon>Plastorhodobacter</taxon>
    </lineage>
</organism>